<organism evidence="9 10">
    <name type="scientific">[Ruminococcus] torques</name>
    <dbReference type="NCBI Taxonomy" id="33039"/>
    <lineage>
        <taxon>Bacteria</taxon>
        <taxon>Bacillati</taxon>
        <taxon>Bacillota</taxon>
        <taxon>Clostridia</taxon>
        <taxon>Lachnospirales</taxon>
        <taxon>Lachnospiraceae</taxon>
        <taxon>Mediterraneibacter</taxon>
    </lineage>
</organism>
<dbReference type="EMBL" id="CZBX01000002">
    <property type="protein sequence ID" value="CUQ82755.1"/>
    <property type="molecule type" value="Genomic_DNA"/>
</dbReference>
<evidence type="ECO:0000256" key="5">
    <source>
        <dbReference type="ARBA" id="ARBA00022989"/>
    </source>
</evidence>
<proteinExistence type="inferred from homology"/>
<feature type="transmembrane region" description="Helical" evidence="7">
    <location>
        <begin position="82"/>
        <end position="105"/>
    </location>
</feature>
<evidence type="ECO:0000256" key="1">
    <source>
        <dbReference type="ARBA" id="ARBA00004651"/>
    </source>
</evidence>
<feature type="transmembrane region" description="Helical" evidence="7">
    <location>
        <begin position="304"/>
        <end position="324"/>
    </location>
</feature>
<comment type="similarity">
    <text evidence="2">Belongs to the acyltransferase 3 family.</text>
</comment>
<dbReference type="Proteomes" id="UP000078383">
    <property type="component" value="Unassembled WGS sequence"/>
</dbReference>
<evidence type="ECO:0000256" key="7">
    <source>
        <dbReference type="SAM" id="Phobius"/>
    </source>
</evidence>
<dbReference type="Pfam" id="PF01757">
    <property type="entry name" value="Acyl_transf_3"/>
    <property type="match status" value="1"/>
</dbReference>
<feature type="transmembrane region" description="Helical" evidence="7">
    <location>
        <begin position="214"/>
        <end position="232"/>
    </location>
</feature>
<feature type="transmembrane region" description="Helical" evidence="7">
    <location>
        <begin position="238"/>
        <end position="259"/>
    </location>
</feature>
<comment type="subcellular location">
    <subcellularLocation>
        <location evidence="1">Cell membrane</location>
        <topology evidence="1">Multi-pass membrane protein</topology>
    </subcellularLocation>
</comment>
<feature type="domain" description="Acyltransferase 3" evidence="8">
    <location>
        <begin position="11"/>
        <end position="324"/>
    </location>
</feature>
<name>A0A174Z5R9_9FIRM</name>
<gene>
    <name evidence="9" type="ORF">ERS852502_00582</name>
</gene>
<evidence type="ECO:0000256" key="2">
    <source>
        <dbReference type="ARBA" id="ARBA00007400"/>
    </source>
</evidence>
<keyword evidence="3" id="KW-1003">Cell membrane</keyword>
<evidence type="ECO:0000313" key="10">
    <source>
        <dbReference type="Proteomes" id="UP000078383"/>
    </source>
</evidence>
<feature type="transmembrane region" description="Helical" evidence="7">
    <location>
        <begin position="136"/>
        <end position="153"/>
    </location>
</feature>
<dbReference type="AlphaFoldDB" id="A0A174Z5R9"/>
<dbReference type="PANTHER" id="PTHR40074">
    <property type="entry name" value="O-ACETYLTRANSFERASE WECH"/>
    <property type="match status" value="1"/>
</dbReference>
<feature type="transmembrane region" description="Helical" evidence="7">
    <location>
        <begin position="187"/>
        <end position="207"/>
    </location>
</feature>
<dbReference type="PANTHER" id="PTHR40074:SF2">
    <property type="entry name" value="O-ACETYLTRANSFERASE WECH"/>
    <property type="match status" value="1"/>
</dbReference>
<feature type="transmembrane region" description="Helical" evidence="7">
    <location>
        <begin position="12"/>
        <end position="28"/>
    </location>
</feature>
<dbReference type="InterPro" id="IPR002656">
    <property type="entry name" value="Acyl_transf_3_dom"/>
</dbReference>
<evidence type="ECO:0000256" key="6">
    <source>
        <dbReference type="ARBA" id="ARBA00023136"/>
    </source>
</evidence>
<feature type="transmembrane region" description="Helical" evidence="7">
    <location>
        <begin position="162"/>
        <end position="181"/>
    </location>
</feature>
<dbReference type="GO" id="GO:0009246">
    <property type="term" value="P:enterobacterial common antigen biosynthetic process"/>
    <property type="evidence" value="ECO:0007669"/>
    <property type="project" value="TreeGrafter"/>
</dbReference>
<dbReference type="OrthoDB" id="6623990at2"/>
<dbReference type="RefSeq" id="WP_055171037.1">
    <property type="nucleotide sequence ID" value="NZ_CZBX01000002.1"/>
</dbReference>
<feature type="transmembrane region" description="Helical" evidence="7">
    <location>
        <begin position="40"/>
        <end position="61"/>
    </location>
</feature>
<keyword evidence="6 7" id="KW-0472">Membrane</keyword>
<sequence length="345" mass="40350">MQERKKYNTTIQLMRGLAVIMVVLQHSISRIAEIDFEFKIMYFLNHIDVAVFFVIAGYLFEIKKEKYYQESKMSYIKGKAKALLLPYLFWSLILAVGIKVASMFMTNLPSITGIKPWSWKDIVINTVLFKDYNVQHLWFIYILFFFFVFNRLFKDALIDGKVFWAVVLGSIILNHIGLNYILDKFVLHFAVFLIGRIVAKYNLLTHFKKWHMKIVAPCILVLCFFSELFMWNSFTYTYLGNTIYALSGVYCIYMIAEFLSSVCNGTKTRFGLRKIGDYSFEIYLMHNPYISMLVPIILRKVIPNTVVIVLITTVLGIIVPYYFAKIMFHYSNVTSVLFGRKGIKK</sequence>
<keyword evidence="5 7" id="KW-1133">Transmembrane helix</keyword>
<dbReference type="GO" id="GO:0016413">
    <property type="term" value="F:O-acetyltransferase activity"/>
    <property type="evidence" value="ECO:0007669"/>
    <property type="project" value="TreeGrafter"/>
</dbReference>
<evidence type="ECO:0000256" key="3">
    <source>
        <dbReference type="ARBA" id="ARBA00022475"/>
    </source>
</evidence>
<reference evidence="9 10" key="1">
    <citation type="submission" date="2015-09" db="EMBL/GenBank/DDBJ databases">
        <authorList>
            <consortium name="Pathogen Informatics"/>
        </authorList>
    </citation>
    <scope>NUCLEOTIDE SEQUENCE [LARGE SCALE GENOMIC DNA]</scope>
    <source>
        <strain evidence="9 10">2789STDY5834889</strain>
    </source>
</reference>
<keyword evidence="4 7" id="KW-0812">Transmembrane</keyword>
<dbReference type="GO" id="GO:0005886">
    <property type="term" value="C:plasma membrane"/>
    <property type="evidence" value="ECO:0007669"/>
    <property type="project" value="UniProtKB-SubCell"/>
</dbReference>
<accession>A0A174Z5R9</accession>
<evidence type="ECO:0000259" key="8">
    <source>
        <dbReference type="Pfam" id="PF01757"/>
    </source>
</evidence>
<protein>
    <submittedName>
        <fullName evidence="9">Predicted membrane protein</fullName>
    </submittedName>
</protein>
<evidence type="ECO:0000256" key="4">
    <source>
        <dbReference type="ARBA" id="ARBA00022692"/>
    </source>
</evidence>
<evidence type="ECO:0000313" key="9">
    <source>
        <dbReference type="EMBL" id="CUQ82755.1"/>
    </source>
</evidence>